<dbReference type="Proteomes" id="UP000288246">
    <property type="component" value="Unassembled WGS sequence"/>
</dbReference>
<feature type="region of interest" description="Disordered" evidence="1">
    <location>
        <begin position="1"/>
        <end position="51"/>
    </location>
</feature>
<evidence type="ECO:0000256" key="2">
    <source>
        <dbReference type="SAM" id="Phobius"/>
    </source>
</evidence>
<evidence type="ECO:0000313" key="4">
    <source>
        <dbReference type="Proteomes" id="UP000288246"/>
    </source>
</evidence>
<feature type="transmembrane region" description="Helical" evidence="2">
    <location>
        <begin position="243"/>
        <end position="263"/>
    </location>
</feature>
<feature type="compositionally biased region" description="Low complexity" evidence="1">
    <location>
        <begin position="10"/>
        <end position="50"/>
    </location>
</feature>
<feature type="transmembrane region" description="Helical" evidence="2">
    <location>
        <begin position="336"/>
        <end position="356"/>
    </location>
</feature>
<keyword evidence="2" id="KW-1133">Transmembrane helix</keyword>
<dbReference type="EMBL" id="BHYL01000192">
    <property type="protein sequence ID" value="GCD20761.1"/>
    <property type="molecule type" value="Genomic_DNA"/>
</dbReference>
<feature type="transmembrane region" description="Helical" evidence="2">
    <location>
        <begin position="362"/>
        <end position="385"/>
    </location>
</feature>
<sequence length="423" mass="44481">MSAQPPVVSPDGTDAPDGTDGTDAADGPDVAGCPDATDGGAAAGTSATPDHLAALRPETRAVTFVRSAQRWLLAYPPSWRTRHGAELVDVLADLAEPSATRVDTRTAAGLVVGGLRTRWRTGPPPAARLAFWVFDTPPSARYGDWLRDTVAARRFRVMRWLRGCTPALLLLAVPGVRDDPRSVVALVAPGVALYGVLVLLTNGERTRRWMTQRFVASRGPEPGTRLPVVVLPRQRVAAVPSTVAALVVVGVGAVAWSVAGWLVPSVVTWVSCPTDGLPVVACAENVTMPRTSPTGWLVTLAVSCVVGGLLALGAWRRLRRVLPSLPDQPWREVVPLVRTAPVGVAVVAAAIVASAAWEVVGIGVLTFSAVAAPVCVAALPVLLVLRRAARRTAHLTDVAAVDLWAVVLRGRPPRVDEPQPGLV</sequence>
<keyword evidence="4" id="KW-1185">Reference proteome</keyword>
<proteinExistence type="predicted"/>
<reference evidence="3 4" key="1">
    <citation type="submission" date="2018-11" db="EMBL/GenBank/DDBJ databases">
        <title>Draft genome sequence of Cellulomonas takizawaensis strain TKZ-21.</title>
        <authorList>
            <person name="Yamamura H."/>
            <person name="Hayashi T."/>
            <person name="Hamada M."/>
            <person name="Serisawa Y."/>
            <person name="Matsuyama K."/>
            <person name="Nakagawa Y."/>
            <person name="Otoguro M."/>
            <person name="Yanagida F."/>
            <person name="Hayakawa M."/>
        </authorList>
    </citation>
    <scope>NUCLEOTIDE SEQUENCE [LARGE SCALE GENOMIC DNA]</scope>
    <source>
        <strain evidence="3 4">TKZ-21</strain>
    </source>
</reference>
<protein>
    <submittedName>
        <fullName evidence="3">Uncharacterized protein</fullName>
    </submittedName>
</protein>
<name>A0A401V1H5_9CELL</name>
<dbReference type="RefSeq" id="WP_124343268.1">
    <property type="nucleotide sequence ID" value="NZ_BHYL01000192.1"/>
</dbReference>
<feature type="transmembrane region" description="Helical" evidence="2">
    <location>
        <begin position="295"/>
        <end position="315"/>
    </location>
</feature>
<keyword evidence="2" id="KW-0812">Transmembrane</keyword>
<dbReference type="AlphaFoldDB" id="A0A401V1H5"/>
<dbReference type="OrthoDB" id="4829762at2"/>
<organism evidence="3 4">
    <name type="scientific">Cellulomonas algicola</name>
    <dbReference type="NCBI Taxonomy" id="2071633"/>
    <lineage>
        <taxon>Bacteria</taxon>
        <taxon>Bacillati</taxon>
        <taxon>Actinomycetota</taxon>
        <taxon>Actinomycetes</taxon>
        <taxon>Micrococcales</taxon>
        <taxon>Cellulomonadaceae</taxon>
        <taxon>Cellulomonas</taxon>
    </lineage>
</organism>
<comment type="caution">
    <text evidence="3">The sequence shown here is derived from an EMBL/GenBank/DDBJ whole genome shotgun (WGS) entry which is preliminary data.</text>
</comment>
<evidence type="ECO:0000313" key="3">
    <source>
        <dbReference type="EMBL" id="GCD20761.1"/>
    </source>
</evidence>
<keyword evidence="2" id="KW-0472">Membrane</keyword>
<evidence type="ECO:0000256" key="1">
    <source>
        <dbReference type="SAM" id="MobiDB-lite"/>
    </source>
</evidence>
<accession>A0A401V1H5</accession>
<feature type="transmembrane region" description="Helical" evidence="2">
    <location>
        <begin position="183"/>
        <end position="203"/>
    </location>
</feature>
<gene>
    <name evidence="3" type="ORF">CTKZ_23230</name>
</gene>